<evidence type="ECO:0000313" key="2">
    <source>
        <dbReference type="Proteomes" id="UP001153148"/>
    </source>
</evidence>
<name>A0ABN7PLV8_TIMPD</name>
<dbReference type="EMBL" id="CAJPIN010081533">
    <property type="protein sequence ID" value="CAG2068091.1"/>
    <property type="molecule type" value="Genomic_DNA"/>
</dbReference>
<evidence type="ECO:0000313" key="1">
    <source>
        <dbReference type="EMBL" id="CAG2068091.1"/>
    </source>
</evidence>
<comment type="caution">
    <text evidence="1">The sequence shown here is derived from an EMBL/GenBank/DDBJ whole genome shotgun (WGS) entry which is preliminary data.</text>
</comment>
<dbReference type="Proteomes" id="UP001153148">
    <property type="component" value="Unassembled WGS sequence"/>
</dbReference>
<keyword evidence="2" id="KW-1185">Reference proteome</keyword>
<organism evidence="1 2">
    <name type="scientific">Timema podura</name>
    <name type="common">Walking stick</name>
    <dbReference type="NCBI Taxonomy" id="61482"/>
    <lineage>
        <taxon>Eukaryota</taxon>
        <taxon>Metazoa</taxon>
        <taxon>Ecdysozoa</taxon>
        <taxon>Arthropoda</taxon>
        <taxon>Hexapoda</taxon>
        <taxon>Insecta</taxon>
        <taxon>Pterygota</taxon>
        <taxon>Neoptera</taxon>
        <taxon>Polyneoptera</taxon>
        <taxon>Phasmatodea</taxon>
        <taxon>Timematodea</taxon>
        <taxon>Timematoidea</taxon>
        <taxon>Timematidae</taxon>
        <taxon>Timema</taxon>
    </lineage>
</organism>
<evidence type="ECO:0008006" key="3">
    <source>
        <dbReference type="Google" id="ProtNLM"/>
    </source>
</evidence>
<proteinExistence type="predicted"/>
<sequence>MKRNILGKASTNTMKTRVRCIA</sequence>
<accession>A0ABN7PLV8</accession>
<protein>
    <recommendedName>
        <fullName evidence="3">Ribosomal protein L36</fullName>
    </recommendedName>
</protein>
<gene>
    <name evidence="1" type="ORF">TPAB3V08_LOCUS15034</name>
</gene>
<reference evidence="1" key="1">
    <citation type="submission" date="2021-03" db="EMBL/GenBank/DDBJ databases">
        <authorList>
            <person name="Tran Van P."/>
        </authorList>
    </citation>
    <scope>NUCLEOTIDE SEQUENCE</scope>
</reference>